<feature type="transmembrane region" description="Helical" evidence="1">
    <location>
        <begin position="38"/>
        <end position="58"/>
    </location>
</feature>
<feature type="transmembrane region" description="Helical" evidence="1">
    <location>
        <begin position="118"/>
        <end position="139"/>
    </location>
</feature>
<name>A0AAU8DU02_9ACTN</name>
<keyword evidence="1" id="KW-0472">Membrane</keyword>
<dbReference type="Pfam" id="PF04892">
    <property type="entry name" value="VanZ"/>
    <property type="match status" value="1"/>
</dbReference>
<evidence type="ECO:0000259" key="2">
    <source>
        <dbReference type="Pfam" id="PF04892"/>
    </source>
</evidence>
<accession>A0AAU8DU02</accession>
<keyword evidence="1" id="KW-0812">Transmembrane</keyword>
<gene>
    <name evidence="3" type="ORF">ABLG96_10275</name>
</gene>
<proteinExistence type="predicted"/>
<dbReference type="InterPro" id="IPR053150">
    <property type="entry name" value="Teicoplanin_resist-assoc"/>
</dbReference>
<dbReference type="PANTHER" id="PTHR36834">
    <property type="entry name" value="MEMBRANE PROTEIN-RELATED"/>
    <property type="match status" value="1"/>
</dbReference>
<dbReference type="RefSeq" id="WP_353651229.1">
    <property type="nucleotide sequence ID" value="NZ_CP159218.1"/>
</dbReference>
<dbReference type="EMBL" id="CP159218">
    <property type="protein sequence ID" value="XCG65624.1"/>
    <property type="molecule type" value="Genomic_DNA"/>
</dbReference>
<evidence type="ECO:0000313" key="3">
    <source>
        <dbReference type="EMBL" id="XCG65624.1"/>
    </source>
</evidence>
<dbReference type="AlphaFoldDB" id="A0AAU8DU02"/>
<protein>
    <submittedName>
        <fullName evidence="3">VanZ family protein</fullName>
    </submittedName>
</protein>
<feature type="transmembrane region" description="Helical" evidence="1">
    <location>
        <begin position="6"/>
        <end position="26"/>
    </location>
</feature>
<sequence length="182" mass="18945">MSAYADWGALIWLACLTCAAGSIAGVARGLRHGRQVGVRVAAAVFLIGTVAAIVWISLMRGSGYSTTPNLIPMRGIVGELENGNRELGLLNVIGNIVMYLPLGLFAPVAAGGTWWRGLLAGVLLSAVMETLQLALGVGAPDIDDLILNSLGSAAGAALSIAVNHVANPRRELKMSPQRTRHP</sequence>
<organism evidence="3">
    <name type="scientific">Nakamurella sp. A5-74</name>
    <dbReference type="NCBI Taxonomy" id="3158264"/>
    <lineage>
        <taxon>Bacteria</taxon>
        <taxon>Bacillati</taxon>
        <taxon>Actinomycetota</taxon>
        <taxon>Actinomycetes</taxon>
        <taxon>Nakamurellales</taxon>
        <taxon>Nakamurellaceae</taxon>
        <taxon>Nakamurella</taxon>
    </lineage>
</organism>
<feature type="domain" description="VanZ-like" evidence="2">
    <location>
        <begin position="45"/>
        <end position="160"/>
    </location>
</feature>
<keyword evidence="1" id="KW-1133">Transmembrane helix</keyword>
<evidence type="ECO:0000256" key="1">
    <source>
        <dbReference type="SAM" id="Phobius"/>
    </source>
</evidence>
<feature type="transmembrane region" description="Helical" evidence="1">
    <location>
        <begin position="145"/>
        <end position="166"/>
    </location>
</feature>
<reference evidence="3" key="1">
    <citation type="submission" date="2024-05" db="EMBL/GenBank/DDBJ databases">
        <authorList>
            <person name="Cai S.Y."/>
            <person name="Jin L.M."/>
            <person name="Li H.R."/>
        </authorList>
    </citation>
    <scope>NUCLEOTIDE SEQUENCE</scope>
    <source>
        <strain evidence="3">A5-74</strain>
    </source>
</reference>
<feature type="transmembrane region" description="Helical" evidence="1">
    <location>
        <begin position="87"/>
        <end position="106"/>
    </location>
</feature>
<dbReference type="PANTHER" id="PTHR36834:SF1">
    <property type="entry name" value="INTEGRAL MEMBRANE PROTEIN"/>
    <property type="match status" value="1"/>
</dbReference>
<dbReference type="InterPro" id="IPR006976">
    <property type="entry name" value="VanZ-like"/>
</dbReference>